<sequence>MIVPTVLTNEGNAYNSSTGYFTAPYSGTYFFAVTSGSLTTNKYARFDLLVDGTLVAYGKTTDPGPGESTSIHAVVHVAQGLRVWLRAGQSVDYYSSVTSFSGFLLYSD</sequence>
<dbReference type="InterPro" id="IPR050822">
    <property type="entry name" value="Cerebellin_Synaptic_Org"/>
</dbReference>
<dbReference type="Proteomes" id="UP001374579">
    <property type="component" value="Unassembled WGS sequence"/>
</dbReference>
<dbReference type="SMART" id="SM00110">
    <property type="entry name" value="C1Q"/>
    <property type="match status" value="1"/>
</dbReference>
<name>A0AAN9C313_9CAEN</name>
<evidence type="ECO:0000256" key="3">
    <source>
        <dbReference type="ARBA" id="ARBA00022729"/>
    </source>
</evidence>
<dbReference type="PANTHER" id="PTHR22923">
    <property type="entry name" value="CEREBELLIN-RELATED"/>
    <property type="match status" value="1"/>
</dbReference>
<evidence type="ECO:0000313" key="5">
    <source>
        <dbReference type="EMBL" id="KAK7116294.1"/>
    </source>
</evidence>
<dbReference type="Gene3D" id="2.60.120.40">
    <property type="match status" value="1"/>
</dbReference>
<dbReference type="GO" id="GO:0005576">
    <property type="term" value="C:extracellular region"/>
    <property type="evidence" value="ECO:0007669"/>
    <property type="project" value="UniProtKB-SubCell"/>
</dbReference>
<feature type="domain" description="C1q" evidence="4">
    <location>
        <begin position="1"/>
        <end position="108"/>
    </location>
</feature>
<dbReference type="Pfam" id="PF00386">
    <property type="entry name" value="C1q"/>
    <property type="match status" value="1"/>
</dbReference>
<dbReference type="AlphaFoldDB" id="A0AAN9C313"/>
<comment type="caution">
    <text evidence="5">The sequence shown here is derived from an EMBL/GenBank/DDBJ whole genome shotgun (WGS) entry which is preliminary data.</text>
</comment>
<keyword evidence="6" id="KW-1185">Reference proteome</keyword>
<dbReference type="PROSITE" id="PS50871">
    <property type="entry name" value="C1Q"/>
    <property type="match status" value="1"/>
</dbReference>
<dbReference type="PRINTS" id="PR00007">
    <property type="entry name" value="COMPLEMNTC1Q"/>
</dbReference>
<dbReference type="SUPFAM" id="SSF49842">
    <property type="entry name" value="TNF-like"/>
    <property type="match status" value="1"/>
</dbReference>
<keyword evidence="3" id="KW-0732">Signal</keyword>
<dbReference type="InterPro" id="IPR001073">
    <property type="entry name" value="C1q_dom"/>
</dbReference>
<dbReference type="PANTHER" id="PTHR22923:SF116">
    <property type="entry name" value="C1Q DOMAIN-CONTAINING PROTEIN"/>
    <property type="match status" value="1"/>
</dbReference>
<comment type="subcellular location">
    <subcellularLocation>
        <location evidence="1">Secreted</location>
    </subcellularLocation>
</comment>
<dbReference type="EMBL" id="JBAMIC010000001">
    <property type="protein sequence ID" value="KAK7116294.1"/>
    <property type="molecule type" value="Genomic_DNA"/>
</dbReference>
<organism evidence="5 6">
    <name type="scientific">Littorina saxatilis</name>
    <dbReference type="NCBI Taxonomy" id="31220"/>
    <lineage>
        <taxon>Eukaryota</taxon>
        <taxon>Metazoa</taxon>
        <taxon>Spiralia</taxon>
        <taxon>Lophotrochozoa</taxon>
        <taxon>Mollusca</taxon>
        <taxon>Gastropoda</taxon>
        <taxon>Caenogastropoda</taxon>
        <taxon>Littorinimorpha</taxon>
        <taxon>Littorinoidea</taxon>
        <taxon>Littorinidae</taxon>
        <taxon>Littorina</taxon>
    </lineage>
</organism>
<evidence type="ECO:0000313" key="6">
    <source>
        <dbReference type="Proteomes" id="UP001374579"/>
    </source>
</evidence>
<evidence type="ECO:0000256" key="1">
    <source>
        <dbReference type="ARBA" id="ARBA00004613"/>
    </source>
</evidence>
<gene>
    <name evidence="5" type="ORF">V1264_002000</name>
</gene>
<proteinExistence type="predicted"/>
<dbReference type="InterPro" id="IPR008983">
    <property type="entry name" value="Tumour_necrosis_fac-like_dom"/>
</dbReference>
<evidence type="ECO:0000256" key="2">
    <source>
        <dbReference type="ARBA" id="ARBA00022525"/>
    </source>
</evidence>
<reference evidence="5 6" key="1">
    <citation type="submission" date="2024-02" db="EMBL/GenBank/DDBJ databases">
        <title>Chromosome-scale genome assembly of the rough periwinkle Littorina saxatilis.</title>
        <authorList>
            <person name="De Jode A."/>
            <person name="Faria R."/>
            <person name="Formenti G."/>
            <person name="Sims Y."/>
            <person name="Smith T.P."/>
            <person name="Tracey A."/>
            <person name="Wood J.M.D."/>
            <person name="Zagrodzka Z.B."/>
            <person name="Johannesson K."/>
            <person name="Butlin R.K."/>
            <person name="Leder E.H."/>
        </authorList>
    </citation>
    <scope>NUCLEOTIDE SEQUENCE [LARGE SCALE GENOMIC DNA]</scope>
    <source>
        <strain evidence="5">Snail1</strain>
        <tissue evidence="5">Muscle</tissue>
    </source>
</reference>
<keyword evidence="2" id="KW-0964">Secreted</keyword>
<accession>A0AAN9C313</accession>
<evidence type="ECO:0000259" key="4">
    <source>
        <dbReference type="PROSITE" id="PS50871"/>
    </source>
</evidence>
<protein>
    <recommendedName>
        <fullName evidence="4">C1q domain-containing protein</fullName>
    </recommendedName>
</protein>